<dbReference type="EMBL" id="HF935626">
    <property type="protein sequence ID" value="CCX11529.1"/>
    <property type="molecule type" value="Genomic_DNA"/>
</dbReference>
<accession>U4L418</accession>
<dbReference type="Proteomes" id="UP000018144">
    <property type="component" value="Unassembled WGS sequence"/>
</dbReference>
<keyword evidence="1" id="KW-0732">Signal</keyword>
<evidence type="ECO:0000313" key="2">
    <source>
        <dbReference type="EMBL" id="CCX11529.1"/>
    </source>
</evidence>
<keyword evidence="3" id="KW-1185">Reference proteome</keyword>
<gene>
    <name evidence="2" type="ORF">PCON_11123</name>
</gene>
<protein>
    <submittedName>
        <fullName evidence="2">Uncharacterized protein</fullName>
    </submittedName>
</protein>
<sequence length="86" mass="9218">MKSLLTFLALILTSSAIPNVSLEEVSADSTVFGYPKCLRKDKTCLIGGKNKCCDGYRCANRTGRSLGRCYAIHPKTGDATLITSAT</sequence>
<proteinExistence type="predicted"/>
<evidence type="ECO:0000256" key="1">
    <source>
        <dbReference type="SAM" id="SignalP"/>
    </source>
</evidence>
<dbReference type="AlphaFoldDB" id="U4L418"/>
<name>U4L418_PYROM</name>
<organism evidence="2 3">
    <name type="scientific">Pyronema omphalodes (strain CBS 100304)</name>
    <name type="common">Pyronema confluens</name>
    <dbReference type="NCBI Taxonomy" id="1076935"/>
    <lineage>
        <taxon>Eukaryota</taxon>
        <taxon>Fungi</taxon>
        <taxon>Dikarya</taxon>
        <taxon>Ascomycota</taxon>
        <taxon>Pezizomycotina</taxon>
        <taxon>Pezizomycetes</taxon>
        <taxon>Pezizales</taxon>
        <taxon>Pyronemataceae</taxon>
        <taxon>Pyronema</taxon>
    </lineage>
</organism>
<feature type="signal peptide" evidence="1">
    <location>
        <begin position="1"/>
        <end position="16"/>
    </location>
</feature>
<feature type="chain" id="PRO_5004651886" evidence="1">
    <location>
        <begin position="17"/>
        <end position="86"/>
    </location>
</feature>
<reference evidence="2 3" key="1">
    <citation type="journal article" date="2013" name="PLoS Genet.">
        <title>The genome and development-dependent transcriptomes of Pyronema confluens: a window into fungal evolution.</title>
        <authorList>
            <person name="Traeger S."/>
            <person name="Altegoer F."/>
            <person name="Freitag M."/>
            <person name="Gabaldon T."/>
            <person name="Kempken F."/>
            <person name="Kumar A."/>
            <person name="Marcet-Houben M."/>
            <person name="Poggeler S."/>
            <person name="Stajich J.E."/>
            <person name="Nowrousian M."/>
        </authorList>
    </citation>
    <scope>NUCLEOTIDE SEQUENCE [LARGE SCALE GENOMIC DNA]</scope>
    <source>
        <strain evidence="3">CBS 100304</strain>
        <tissue evidence="2">Vegetative mycelium</tissue>
    </source>
</reference>
<evidence type="ECO:0000313" key="3">
    <source>
        <dbReference type="Proteomes" id="UP000018144"/>
    </source>
</evidence>